<keyword evidence="1" id="KW-0812">Transmembrane</keyword>
<dbReference type="EMBL" id="JAFNEN010000309">
    <property type="protein sequence ID" value="KAG8186195.1"/>
    <property type="molecule type" value="Genomic_DNA"/>
</dbReference>
<dbReference type="Proteomes" id="UP000827092">
    <property type="component" value="Unassembled WGS sequence"/>
</dbReference>
<reference evidence="3 4" key="1">
    <citation type="journal article" date="2022" name="Nat. Ecol. Evol.">
        <title>A masculinizing supergene underlies an exaggerated male reproductive morph in a spider.</title>
        <authorList>
            <person name="Hendrickx F."/>
            <person name="De Corte Z."/>
            <person name="Sonet G."/>
            <person name="Van Belleghem S.M."/>
            <person name="Kostlbacher S."/>
            <person name="Vangestel C."/>
        </authorList>
    </citation>
    <scope>NUCLEOTIDE SEQUENCE [LARGE SCALE GENOMIC DNA]</scope>
    <source>
        <strain evidence="3">W744_W776</strain>
    </source>
</reference>
<evidence type="ECO:0000256" key="2">
    <source>
        <dbReference type="SAM" id="SignalP"/>
    </source>
</evidence>
<gene>
    <name evidence="3" type="ORF">JTE90_008725</name>
</gene>
<feature type="transmembrane region" description="Helical" evidence="1">
    <location>
        <begin position="95"/>
        <end position="115"/>
    </location>
</feature>
<dbReference type="GO" id="GO:0005216">
    <property type="term" value="F:monoatomic ion channel activity"/>
    <property type="evidence" value="ECO:0007669"/>
    <property type="project" value="InterPro"/>
</dbReference>
<sequence length="116" mass="13565">MDIWLFACLLTVFGSLLAFAVAYHIHVMQKKNASAVQEVDHQIFKPDVTGPNSDLRKRISPRLKKPIQIQANIFKTQKSCWKQTTEMSLDRYFRIAFPVTFTIFAILYWTFYLLCT</sequence>
<dbReference type="InterPro" id="IPR036719">
    <property type="entry name" value="Neuro-gated_channel_TM_sf"/>
</dbReference>
<keyword evidence="1" id="KW-0472">Membrane</keyword>
<accession>A0AAV6UP16</accession>
<keyword evidence="1" id="KW-1133">Transmembrane helix</keyword>
<dbReference type="PRINTS" id="PR00253">
    <property type="entry name" value="GABAARECEPTR"/>
</dbReference>
<comment type="caution">
    <text evidence="3">The sequence shown here is derived from an EMBL/GenBank/DDBJ whole genome shotgun (WGS) entry which is preliminary data.</text>
</comment>
<dbReference type="AlphaFoldDB" id="A0AAV6UP16"/>
<proteinExistence type="predicted"/>
<dbReference type="SUPFAM" id="SSF90112">
    <property type="entry name" value="Neurotransmitter-gated ion-channel transmembrane pore"/>
    <property type="match status" value="1"/>
</dbReference>
<dbReference type="GO" id="GO:0016020">
    <property type="term" value="C:membrane"/>
    <property type="evidence" value="ECO:0007669"/>
    <property type="project" value="InterPro"/>
</dbReference>
<dbReference type="GO" id="GO:0004888">
    <property type="term" value="F:transmembrane signaling receptor activity"/>
    <property type="evidence" value="ECO:0007669"/>
    <property type="project" value="InterPro"/>
</dbReference>
<dbReference type="Gene3D" id="1.20.58.390">
    <property type="entry name" value="Neurotransmitter-gated ion-channel transmembrane domain"/>
    <property type="match status" value="1"/>
</dbReference>
<feature type="signal peptide" evidence="2">
    <location>
        <begin position="1"/>
        <end position="22"/>
    </location>
</feature>
<name>A0AAV6UP16_9ARAC</name>
<evidence type="ECO:0000313" key="4">
    <source>
        <dbReference type="Proteomes" id="UP000827092"/>
    </source>
</evidence>
<evidence type="ECO:0000313" key="3">
    <source>
        <dbReference type="EMBL" id="KAG8186195.1"/>
    </source>
</evidence>
<protein>
    <submittedName>
        <fullName evidence="3">Uncharacterized protein</fullName>
    </submittedName>
</protein>
<keyword evidence="2" id="KW-0732">Signal</keyword>
<organism evidence="3 4">
    <name type="scientific">Oedothorax gibbosus</name>
    <dbReference type="NCBI Taxonomy" id="931172"/>
    <lineage>
        <taxon>Eukaryota</taxon>
        <taxon>Metazoa</taxon>
        <taxon>Ecdysozoa</taxon>
        <taxon>Arthropoda</taxon>
        <taxon>Chelicerata</taxon>
        <taxon>Arachnida</taxon>
        <taxon>Araneae</taxon>
        <taxon>Araneomorphae</taxon>
        <taxon>Entelegynae</taxon>
        <taxon>Araneoidea</taxon>
        <taxon>Linyphiidae</taxon>
        <taxon>Erigoninae</taxon>
        <taxon>Oedothorax</taxon>
    </lineage>
</organism>
<feature type="chain" id="PRO_5043843270" evidence="2">
    <location>
        <begin position="23"/>
        <end position="116"/>
    </location>
</feature>
<dbReference type="InterPro" id="IPR006028">
    <property type="entry name" value="GABAA/Glycine_rcpt"/>
</dbReference>
<keyword evidence="4" id="KW-1185">Reference proteome</keyword>
<evidence type="ECO:0000256" key="1">
    <source>
        <dbReference type="SAM" id="Phobius"/>
    </source>
</evidence>
<dbReference type="InterPro" id="IPR038050">
    <property type="entry name" value="Neuro_actylchol_rec"/>
</dbReference>